<evidence type="ECO:0000313" key="2">
    <source>
        <dbReference type="EMBL" id="CAH2052413.1"/>
    </source>
</evidence>
<accession>A0ABN8IAU4</accession>
<proteinExistence type="predicted"/>
<dbReference type="Proteomes" id="UP000837857">
    <property type="component" value="Chromosome 20"/>
</dbReference>
<evidence type="ECO:0000256" key="1">
    <source>
        <dbReference type="SAM" id="MobiDB-lite"/>
    </source>
</evidence>
<feature type="region of interest" description="Disordered" evidence="1">
    <location>
        <begin position="62"/>
        <end position="84"/>
    </location>
</feature>
<reference evidence="2" key="1">
    <citation type="submission" date="2022-03" db="EMBL/GenBank/DDBJ databases">
        <authorList>
            <person name="Martin H S."/>
        </authorList>
    </citation>
    <scope>NUCLEOTIDE SEQUENCE</scope>
</reference>
<feature type="region of interest" description="Disordered" evidence="1">
    <location>
        <begin position="1"/>
        <end position="25"/>
    </location>
</feature>
<evidence type="ECO:0000313" key="3">
    <source>
        <dbReference type="Proteomes" id="UP000837857"/>
    </source>
</evidence>
<organism evidence="2 3">
    <name type="scientific">Iphiclides podalirius</name>
    <name type="common">scarce swallowtail</name>
    <dbReference type="NCBI Taxonomy" id="110791"/>
    <lineage>
        <taxon>Eukaryota</taxon>
        <taxon>Metazoa</taxon>
        <taxon>Ecdysozoa</taxon>
        <taxon>Arthropoda</taxon>
        <taxon>Hexapoda</taxon>
        <taxon>Insecta</taxon>
        <taxon>Pterygota</taxon>
        <taxon>Neoptera</taxon>
        <taxon>Endopterygota</taxon>
        <taxon>Lepidoptera</taxon>
        <taxon>Glossata</taxon>
        <taxon>Ditrysia</taxon>
        <taxon>Papilionoidea</taxon>
        <taxon>Papilionidae</taxon>
        <taxon>Papilioninae</taxon>
        <taxon>Iphiclides</taxon>
    </lineage>
</organism>
<sequence length="84" mass="9585">MPPSHRHHYGESAHAPAKASTCRAPDAHRNYRRVRDQPCWHQSEWQSIAEINRVEKRSRGPLSLTGEASRRRQGMGIDVPLCTT</sequence>
<protein>
    <submittedName>
        <fullName evidence="2">Uncharacterized protein</fullName>
    </submittedName>
</protein>
<feature type="non-terminal residue" evidence="2">
    <location>
        <position position="84"/>
    </location>
</feature>
<keyword evidence="3" id="KW-1185">Reference proteome</keyword>
<gene>
    <name evidence="2" type="ORF">IPOD504_LOCUS8213</name>
</gene>
<dbReference type="EMBL" id="OW152832">
    <property type="protein sequence ID" value="CAH2052413.1"/>
    <property type="molecule type" value="Genomic_DNA"/>
</dbReference>
<name>A0ABN8IAU4_9NEOP</name>